<protein>
    <recommendedName>
        <fullName evidence="1">AB hydrolase-1 domain-containing protein</fullName>
    </recommendedName>
</protein>
<reference evidence="2 3" key="1">
    <citation type="journal article" date="2019" name="Emerg. Microbes Infect.">
        <title>Comprehensive subspecies identification of 175 nontuberculous mycobacteria species based on 7547 genomic profiles.</title>
        <authorList>
            <person name="Matsumoto Y."/>
            <person name="Kinjo T."/>
            <person name="Motooka D."/>
            <person name="Nabeya D."/>
            <person name="Jung N."/>
            <person name="Uechi K."/>
            <person name="Horii T."/>
            <person name="Iida T."/>
            <person name="Fujita J."/>
            <person name="Nakamura S."/>
        </authorList>
    </citation>
    <scope>NUCLEOTIDE SEQUENCE [LARGE SCALE GENOMIC DNA]</scope>
    <source>
        <strain evidence="2 3">JCM 6377</strain>
    </source>
</reference>
<evidence type="ECO:0000313" key="3">
    <source>
        <dbReference type="Proteomes" id="UP000465302"/>
    </source>
</evidence>
<accession>A0A7I9VW91</accession>
<feature type="domain" description="AB hydrolase-1" evidence="1">
    <location>
        <begin position="27"/>
        <end position="142"/>
    </location>
</feature>
<dbReference type="GO" id="GO:0003824">
    <property type="term" value="F:catalytic activity"/>
    <property type="evidence" value="ECO:0007669"/>
    <property type="project" value="UniProtKB-ARBA"/>
</dbReference>
<dbReference type="PANTHER" id="PTHR43433:SF8">
    <property type="entry name" value="BIFUNCTIONAL LIPASE_ADENYLATE CYCLASE LIPJ"/>
    <property type="match status" value="1"/>
</dbReference>
<dbReference type="Pfam" id="PF00561">
    <property type="entry name" value="Abhydrolase_1"/>
    <property type="match status" value="1"/>
</dbReference>
<proteinExistence type="predicted"/>
<dbReference type="Proteomes" id="UP000465302">
    <property type="component" value="Unassembled WGS sequence"/>
</dbReference>
<dbReference type="Gene3D" id="3.40.50.1820">
    <property type="entry name" value="alpha/beta hydrolase"/>
    <property type="match status" value="1"/>
</dbReference>
<dbReference type="EMBL" id="BLKS01000001">
    <property type="protein sequence ID" value="GFG49674.1"/>
    <property type="molecule type" value="Genomic_DNA"/>
</dbReference>
<dbReference type="InterPro" id="IPR029058">
    <property type="entry name" value="AB_hydrolase_fold"/>
</dbReference>
<dbReference type="PRINTS" id="PR00111">
    <property type="entry name" value="ABHYDROLASE"/>
</dbReference>
<dbReference type="PANTHER" id="PTHR43433">
    <property type="entry name" value="HYDROLASE, ALPHA/BETA FOLD FAMILY PROTEIN"/>
    <property type="match status" value="1"/>
</dbReference>
<evidence type="ECO:0000313" key="2">
    <source>
        <dbReference type="EMBL" id="GFG49674.1"/>
    </source>
</evidence>
<dbReference type="SUPFAM" id="SSF53474">
    <property type="entry name" value="alpha/beta-Hydrolases"/>
    <property type="match status" value="1"/>
</dbReference>
<dbReference type="InterPro" id="IPR050471">
    <property type="entry name" value="AB_hydrolase"/>
</dbReference>
<sequence>MGIGRVKYARNGDIRLAYREMGEGDVPVVLVPGWVSNVDLYDDPTTLYASMAERIARHVHLIVWDKRGTGLSDPVTGVPTLEERMDDMRAVLTAAGVDYPVLVGVSEGGPMSLLFAATYPEQVRSLLLLGTTARFTEDLPERPWGFTPEQTTAGYTEIENCWGEGALAELFFGPVADIPGVRELFGKEQRASASPLTARLTWQAVEEIDVRNILGAVRTPTLVLGRRGDRIARFERRWSWRTGYRTPCCGSCRRVNTTPPTSSR</sequence>
<organism evidence="2 3">
    <name type="scientific">Mycolicibacterium agri</name>
    <name type="common">Mycobacterium agri</name>
    <dbReference type="NCBI Taxonomy" id="36811"/>
    <lineage>
        <taxon>Bacteria</taxon>
        <taxon>Bacillati</taxon>
        <taxon>Actinomycetota</taxon>
        <taxon>Actinomycetes</taxon>
        <taxon>Mycobacteriales</taxon>
        <taxon>Mycobacteriaceae</taxon>
        <taxon>Mycolicibacterium</taxon>
    </lineage>
</organism>
<dbReference type="InterPro" id="IPR000073">
    <property type="entry name" value="AB_hydrolase_1"/>
</dbReference>
<gene>
    <name evidence="2" type="ORF">MAGR_11150</name>
</gene>
<name>A0A7I9VW91_MYCAG</name>
<comment type="caution">
    <text evidence="2">The sequence shown here is derived from an EMBL/GenBank/DDBJ whole genome shotgun (WGS) entry which is preliminary data.</text>
</comment>
<dbReference type="RefSeq" id="WP_234816429.1">
    <property type="nucleotide sequence ID" value="NZ_BLKS01000001.1"/>
</dbReference>
<evidence type="ECO:0000259" key="1">
    <source>
        <dbReference type="Pfam" id="PF00561"/>
    </source>
</evidence>
<dbReference type="AlphaFoldDB" id="A0A7I9VW91"/>